<protein>
    <submittedName>
        <fullName evidence="1">Uncharacterized protein</fullName>
    </submittedName>
</protein>
<evidence type="ECO:0000313" key="2">
    <source>
        <dbReference type="Proteomes" id="UP000051162"/>
    </source>
</evidence>
<organism evidence="1 2">
    <name type="scientific">Levilactobacillus namurensis DSM 19117</name>
    <dbReference type="NCBI Taxonomy" id="1423773"/>
    <lineage>
        <taxon>Bacteria</taxon>
        <taxon>Bacillati</taxon>
        <taxon>Bacillota</taxon>
        <taxon>Bacilli</taxon>
        <taxon>Lactobacillales</taxon>
        <taxon>Lactobacillaceae</taxon>
        <taxon>Levilactobacillus</taxon>
    </lineage>
</organism>
<gene>
    <name evidence="1" type="ORF">FD30_GL000189</name>
</gene>
<dbReference type="Proteomes" id="UP000051162">
    <property type="component" value="Unassembled WGS sequence"/>
</dbReference>
<dbReference type="EMBL" id="AZDT01000008">
    <property type="protein sequence ID" value="KRK77272.1"/>
    <property type="molecule type" value="Genomic_DNA"/>
</dbReference>
<sequence length="122" mass="14201">MSEVLGFSDMTDDDQIQLMENPKTKRYVFNYDFKGQIIPVYVIYSRIDSKKERYNAYLIPVNDDKIENLLTDGVVADKQVKAKSYYGFSYQDLEQLMPEDAFNGSKYPEPKIVGKYVVTDKQ</sequence>
<evidence type="ECO:0000313" key="1">
    <source>
        <dbReference type="EMBL" id="KRK77272.1"/>
    </source>
</evidence>
<proteinExistence type="predicted"/>
<dbReference type="RefSeq" id="WP_235803241.1">
    <property type="nucleotide sequence ID" value="NZ_AZDT01000008.1"/>
</dbReference>
<accession>A0A0R1K2E5</accession>
<name>A0A0R1K2E5_9LACO</name>
<keyword evidence="2" id="KW-1185">Reference proteome</keyword>
<dbReference type="AlphaFoldDB" id="A0A0R1K2E5"/>
<reference evidence="1 2" key="1">
    <citation type="journal article" date="2015" name="Genome Announc.">
        <title>Expanding the biotechnology potential of lactobacilli through comparative genomics of 213 strains and associated genera.</title>
        <authorList>
            <person name="Sun Z."/>
            <person name="Harris H.M."/>
            <person name="McCann A."/>
            <person name="Guo C."/>
            <person name="Argimon S."/>
            <person name="Zhang W."/>
            <person name="Yang X."/>
            <person name="Jeffery I.B."/>
            <person name="Cooney J.C."/>
            <person name="Kagawa T.F."/>
            <person name="Liu W."/>
            <person name="Song Y."/>
            <person name="Salvetti E."/>
            <person name="Wrobel A."/>
            <person name="Rasinkangas P."/>
            <person name="Parkhill J."/>
            <person name="Rea M.C."/>
            <person name="O'Sullivan O."/>
            <person name="Ritari J."/>
            <person name="Douillard F.P."/>
            <person name="Paul Ross R."/>
            <person name="Yang R."/>
            <person name="Briner A.E."/>
            <person name="Felis G.E."/>
            <person name="de Vos W.M."/>
            <person name="Barrangou R."/>
            <person name="Klaenhammer T.R."/>
            <person name="Caufield P.W."/>
            <person name="Cui Y."/>
            <person name="Zhang H."/>
            <person name="O'Toole P.W."/>
        </authorList>
    </citation>
    <scope>NUCLEOTIDE SEQUENCE [LARGE SCALE GENOMIC DNA]</scope>
    <source>
        <strain evidence="1 2">DSM 19117</strain>
    </source>
</reference>
<comment type="caution">
    <text evidence="1">The sequence shown here is derived from an EMBL/GenBank/DDBJ whole genome shotgun (WGS) entry which is preliminary data.</text>
</comment>
<dbReference type="PATRIC" id="fig|1423773.3.peg.191"/>